<dbReference type="FunCoup" id="A0A2I4F1U4">
    <property type="interactions" value="454"/>
</dbReference>
<evidence type="ECO:0000313" key="3">
    <source>
        <dbReference type="RefSeq" id="XP_018825620.1"/>
    </source>
</evidence>
<dbReference type="Proteomes" id="UP000235220">
    <property type="component" value="Chromosome 12"/>
</dbReference>
<gene>
    <name evidence="3" type="primary">LOC108994753</name>
</gene>
<dbReference type="KEGG" id="jre:108994753"/>
<dbReference type="GeneID" id="108994753"/>
<name>A0A2I4F1U4_JUGRE</name>
<dbReference type="AlphaFoldDB" id="A0A2I4F1U4"/>
<reference evidence="3" key="1">
    <citation type="submission" date="2025-08" db="UniProtKB">
        <authorList>
            <consortium name="RefSeq"/>
        </authorList>
    </citation>
    <scope>IDENTIFICATION</scope>
    <source>
        <tissue evidence="3">Leaves</tissue>
    </source>
</reference>
<feature type="signal peptide" evidence="1">
    <location>
        <begin position="1"/>
        <end position="18"/>
    </location>
</feature>
<accession>A0A2I4F1U4</accession>
<proteinExistence type="predicted"/>
<dbReference type="RefSeq" id="XP_018825620.1">
    <property type="nucleotide sequence ID" value="XM_018970075.2"/>
</dbReference>
<dbReference type="PANTHER" id="PTHR34458">
    <property type="entry name" value="POLLEN OLE E 1 ALLERGEN AND EXTENSIN FAMILY PROTEIN-RELATED"/>
    <property type="match status" value="1"/>
</dbReference>
<keyword evidence="2" id="KW-1185">Reference proteome</keyword>
<evidence type="ECO:0000256" key="1">
    <source>
        <dbReference type="SAM" id="SignalP"/>
    </source>
</evidence>
<dbReference type="PANTHER" id="PTHR34458:SF5">
    <property type="entry name" value="POLLEN OLE E 1 ALLERGEN AND EXTENSIN FAMILY PROTEIN"/>
    <property type="match status" value="1"/>
</dbReference>
<keyword evidence="1" id="KW-0732">Signal</keyword>
<dbReference type="OrthoDB" id="905355at2759"/>
<protein>
    <submittedName>
        <fullName evidence="3">Phylloplanin-like</fullName>
    </submittedName>
</protein>
<evidence type="ECO:0000313" key="2">
    <source>
        <dbReference type="Proteomes" id="UP000235220"/>
    </source>
</evidence>
<dbReference type="InterPro" id="IPR040404">
    <property type="entry name" value="Phylloplanin-like"/>
</dbReference>
<organism evidence="2 3">
    <name type="scientific">Juglans regia</name>
    <name type="common">English walnut</name>
    <dbReference type="NCBI Taxonomy" id="51240"/>
    <lineage>
        <taxon>Eukaryota</taxon>
        <taxon>Viridiplantae</taxon>
        <taxon>Streptophyta</taxon>
        <taxon>Embryophyta</taxon>
        <taxon>Tracheophyta</taxon>
        <taxon>Spermatophyta</taxon>
        <taxon>Magnoliopsida</taxon>
        <taxon>eudicotyledons</taxon>
        <taxon>Gunneridae</taxon>
        <taxon>Pentapetalae</taxon>
        <taxon>rosids</taxon>
        <taxon>fabids</taxon>
        <taxon>Fagales</taxon>
        <taxon>Juglandaceae</taxon>
        <taxon>Juglans</taxon>
    </lineage>
</organism>
<dbReference type="STRING" id="51240.A0A2I4F1U4"/>
<sequence>MASKSAVFVLLMVVVAVAAPITVAQLGIVGSLLGLIRIQGTVFCSINGAVAVINGTACPVFPNALVTLRCGSGNVVSSTTTNGSGVFTILLDPLQTLLSSLLSDCNLVVSTPLATCNAALPGLGVLRSPLLLIGNTIAGLLNVVNIVPTGFLLVPSA</sequence>
<dbReference type="InParanoid" id="A0A2I4F1U4"/>
<feature type="chain" id="PRO_5014165927" evidence="1">
    <location>
        <begin position="19"/>
        <end position="157"/>
    </location>
</feature>